<evidence type="ECO:0000259" key="12">
    <source>
        <dbReference type="Pfam" id="PF13967"/>
    </source>
</evidence>
<feature type="transmembrane region" description="Helical" evidence="9">
    <location>
        <begin position="909"/>
        <end position="941"/>
    </location>
</feature>
<dbReference type="Pfam" id="PF12621">
    <property type="entry name" value="PHM7_ext"/>
    <property type="match status" value="1"/>
</dbReference>
<keyword evidence="15" id="KW-1185">Reference proteome</keyword>
<dbReference type="Proteomes" id="UP001321749">
    <property type="component" value="Unassembled WGS sequence"/>
</dbReference>
<feature type="compositionally biased region" description="Basic and acidic residues" evidence="8">
    <location>
        <begin position="545"/>
        <end position="554"/>
    </location>
</feature>
<dbReference type="InterPro" id="IPR045122">
    <property type="entry name" value="Csc1-like"/>
</dbReference>
<feature type="transmembrane region" description="Helical" evidence="9">
    <location>
        <begin position="771"/>
        <end position="790"/>
    </location>
</feature>
<feature type="compositionally biased region" description="Basic and acidic residues" evidence="8">
    <location>
        <begin position="421"/>
        <end position="434"/>
    </location>
</feature>
<feature type="coiled-coil region" evidence="7">
    <location>
        <begin position="317"/>
        <end position="344"/>
    </location>
</feature>
<feature type="transmembrane region" description="Helical" evidence="9">
    <location>
        <begin position="1057"/>
        <end position="1077"/>
    </location>
</feature>
<feature type="domain" description="CSC1/OSCA1-like N-terminal transmembrane" evidence="12">
    <location>
        <begin position="76"/>
        <end position="245"/>
    </location>
</feature>
<reference evidence="14" key="2">
    <citation type="submission" date="2023-06" db="EMBL/GenBank/DDBJ databases">
        <authorList>
            <consortium name="Lawrence Berkeley National Laboratory"/>
            <person name="Mondo S.J."/>
            <person name="Hensen N."/>
            <person name="Bonometti L."/>
            <person name="Westerberg I."/>
            <person name="Brannstrom I.O."/>
            <person name="Guillou S."/>
            <person name="Cros-Aarteil S."/>
            <person name="Calhoun S."/>
            <person name="Haridas S."/>
            <person name="Kuo A."/>
            <person name="Pangilinan J."/>
            <person name="Riley R."/>
            <person name="Labutti K."/>
            <person name="Andreopoulos B."/>
            <person name="Lipzen A."/>
            <person name="Chen C."/>
            <person name="Yanf M."/>
            <person name="Daum C."/>
            <person name="Ng V."/>
            <person name="Clum A."/>
            <person name="Steindorff A."/>
            <person name="Ohm R."/>
            <person name="Martin F."/>
            <person name="Silar P."/>
            <person name="Natvig D."/>
            <person name="Lalanne C."/>
            <person name="Gautier V."/>
            <person name="Ament-Velasquez S.L."/>
            <person name="Kruys A."/>
            <person name="Hutchinson M.I."/>
            <person name="Powell A.J."/>
            <person name="Barry K."/>
            <person name="Miller A.N."/>
            <person name="Grigoriev I.V."/>
            <person name="Debuchy R."/>
            <person name="Gladieux P."/>
            <person name="Thoren M.H."/>
            <person name="Johannesson H."/>
        </authorList>
    </citation>
    <scope>NUCLEOTIDE SEQUENCE</scope>
    <source>
        <strain evidence="14">PSN324</strain>
    </source>
</reference>
<dbReference type="InterPro" id="IPR022257">
    <property type="entry name" value="PHM7_ext"/>
</dbReference>
<evidence type="ECO:0000256" key="7">
    <source>
        <dbReference type="SAM" id="Coils"/>
    </source>
</evidence>
<protein>
    <recommendedName>
        <fullName evidence="16">DUF221-domain-containing protein</fullName>
    </recommendedName>
</protein>
<dbReference type="PANTHER" id="PTHR13018:SF20">
    <property type="entry name" value="SPORULATION-SPECIFIC PROTEIN 75"/>
    <property type="match status" value="1"/>
</dbReference>
<evidence type="ECO:0000256" key="6">
    <source>
        <dbReference type="ARBA" id="ARBA00023136"/>
    </source>
</evidence>
<evidence type="ECO:0000313" key="14">
    <source>
        <dbReference type="EMBL" id="KAK4456732.1"/>
    </source>
</evidence>
<accession>A0AAV9H873</accession>
<evidence type="ECO:0000256" key="1">
    <source>
        <dbReference type="ARBA" id="ARBA00004141"/>
    </source>
</evidence>
<dbReference type="Pfam" id="PF02714">
    <property type="entry name" value="RSN1_7TM"/>
    <property type="match status" value="1"/>
</dbReference>
<dbReference type="GO" id="GO:0005886">
    <property type="term" value="C:plasma membrane"/>
    <property type="evidence" value="ECO:0007669"/>
    <property type="project" value="TreeGrafter"/>
</dbReference>
<feature type="transmembrane region" description="Helical" evidence="9">
    <location>
        <begin position="987"/>
        <end position="1005"/>
    </location>
</feature>
<dbReference type="PANTHER" id="PTHR13018">
    <property type="entry name" value="PROBABLE MEMBRANE PROTEIN DUF221-RELATED"/>
    <property type="match status" value="1"/>
</dbReference>
<keyword evidence="6 9" id="KW-0472">Membrane</keyword>
<evidence type="ECO:0000256" key="3">
    <source>
        <dbReference type="ARBA" id="ARBA00022448"/>
    </source>
</evidence>
<dbReference type="InterPro" id="IPR027815">
    <property type="entry name" value="CSC1/OSCA1-like_cyt"/>
</dbReference>
<feature type="compositionally biased region" description="Low complexity" evidence="8">
    <location>
        <begin position="33"/>
        <end position="49"/>
    </location>
</feature>
<dbReference type="Pfam" id="PF13967">
    <property type="entry name" value="RSN1_TM"/>
    <property type="match status" value="1"/>
</dbReference>
<feature type="transmembrane region" description="Helical" evidence="9">
    <location>
        <begin position="72"/>
        <end position="98"/>
    </location>
</feature>
<dbReference type="GO" id="GO:0005227">
    <property type="term" value="F:calcium-activated cation channel activity"/>
    <property type="evidence" value="ECO:0007669"/>
    <property type="project" value="InterPro"/>
</dbReference>
<dbReference type="InterPro" id="IPR032880">
    <property type="entry name" value="CSC1/OSCA1-like_N"/>
</dbReference>
<gene>
    <name evidence="14" type="ORF">QBC42DRAFT_53407</name>
</gene>
<organism evidence="14 15">
    <name type="scientific">Cladorrhinum samala</name>
    <dbReference type="NCBI Taxonomy" id="585594"/>
    <lineage>
        <taxon>Eukaryota</taxon>
        <taxon>Fungi</taxon>
        <taxon>Dikarya</taxon>
        <taxon>Ascomycota</taxon>
        <taxon>Pezizomycotina</taxon>
        <taxon>Sordariomycetes</taxon>
        <taxon>Sordariomycetidae</taxon>
        <taxon>Sordariales</taxon>
        <taxon>Podosporaceae</taxon>
        <taxon>Cladorrhinum</taxon>
    </lineage>
</organism>
<evidence type="ECO:0000259" key="10">
    <source>
        <dbReference type="Pfam" id="PF02714"/>
    </source>
</evidence>
<feature type="domain" description="10TM putative phosphate transporter extracellular tail" evidence="11">
    <location>
        <begin position="1225"/>
        <end position="1295"/>
    </location>
</feature>
<keyword evidence="3" id="KW-0813">Transport</keyword>
<evidence type="ECO:0008006" key="16">
    <source>
        <dbReference type="Google" id="ProtNLM"/>
    </source>
</evidence>
<keyword evidence="7" id="KW-0175">Coiled coil</keyword>
<feature type="transmembrane region" description="Helical" evidence="9">
    <location>
        <begin position="819"/>
        <end position="843"/>
    </location>
</feature>
<feature type="region of interest" description="Disordered" evidence="8">
    <location>
        <begin position="190"/>
        <end position="212"/>
    </location>
</feature>
<dbReference type="Pfam" id="PF14703">
    <property type="entry name" value="PHM7_cyt"/>
    <property type="match status" value="2"/>
</dbReference>
<feature type="region of interest" description="Disordered" evidence="8">
    <location>
        <begin position="373"/>
        <end position="443"/>
    </location>
</feature>
<name>A0AAV9H873_9PEZI</name>
<comment type="similarity">
    <text evidence="2">Belongs to the CSC1 (TC 1.A.17) family.</text>
</comment>
<evidence type="ECO:0000256" key="4">
    <source>
        <dbReference type="ARBA" id="ARBA00022692"/>
    </source>
</evidence>
<feature type="transmembrane region" description="Helical" evidence="9">
    <location>
        <begin position="1025"/>
        <end position="1045"/>
    </location>
</feature>
<feature type="domain" description="CSC1/OSCA1-like cytosolic" evidence="13">
    <location>
        <begin position="673"/>
        <end position="758"/>
    </location>
</feature>
<feature type="domain" description="CSC1/OSCA1-like 7TM region" evidence="10">
    <location>
        <begin position="769"/>
        <end position="1044"/>
    </location>
</feature>
<evidence type="ECO:0000259" key="11">
    <source>
        <dbReference type="Pfam" id="PF12621"/>
    </source>
</evidence>
<proteinExistence type="inferred from homology"/>
<comment type="subcellular location">
    <subcellularLocation>
        <location evidence="1">Membrane</location>
        <topology evidence="1">Multi-pass membrane protein</topology>
    </subcellularLocation>
</comment>
<evidence type="ECO:0000313" key="15">
    <source>
        <dbReference type="Proteomes" id="UP001321749"/>
    </source>
</evidence>
<feature type="region of interest" description="Disordered" evidence="8">
    <location>
        <begin position="1110"/>
        <end position="1129"/>
    </location>
</feature>
<comment type="caution">
    <text evidence="14">The sequence shown here is derived from an EMBL/GenBank/DDBJ whole genome shotgun (WGS) entry which is preliminary data.</text>
</comment>
<feature type="transmembrane region" description="Helical" evidence="9">
    <location>
        <begin position="864"/>
        <end position="889"/>
    </location>
</feature>
<feature type="compositionally biased region" description="Low complexity" evidence="8">
    <location>
        <begin position="494"/>
        <end position="508"/>
    </location>
</feature>
<feature type="compositionally biased region" description="Acidic residues" evidence="8">
    <location>
        <begin position="190"/>
        <end position="202"/>
    </location>
</feature>
<evidence type="ECO:0000256" key="5">
    <source>
        <dbReference type="ARBA" id="ARBA00022989"/>
    </source>
</evidence>
<feature type="region of interest" description="Disordered" evidence="8">
    <location>
        <begin position="33"/>
        <end position="65"/>
    </location>
</feature>
<sequence length="1304" mass="145715">MSNPTPTSPASSSTSLSSVLSASSSVVSSLTSSVASSTFSSTTTTTTASENAPPPQPEVDGGAGSAQSQSGISLVAFLTALGASLIVFGVQMGFFLLLRNKLVRIFKPKTYLVPERERTDPPPASHWTLVYNLMAFKDREIINKCGLDAYFFLRYLQTLLIIFIPIAVVVIPILLPINYIGGRGHGIVDNDDDDDDDDDDTDNSTPKGLDTLAWGNIPPTKQGRRWAHLILALLVIIWVCGVFFAELRVYVKIRQDYLTSAEHRLRASANTVLVSSIPDKWLTEEALRGLFDVFPGGIRNVWLTRDFTPLLTKIHKRDEIHKQLEAAESELIRATKRKQLKQAKGGGHFQRFTTEGRAVKAQKVELAKFENAEAQRRAQEGGGLSANTPRLPQGLQEAVRQADRTPEDGNLADVQEDSEEGVDHEQDGGGRESPSRFVKLGQGLGRGIDKGRVAVTGAGLGIVGGAKAFQKGVDTRIRPGGFQVIDQVNRGRGSPAPASADPDSPMPANYDGDEEDRPKESFASERPLRSHARHAHTSSNVSQESDLKHDEFEPRPFGNTTRKATNMDEMIVTKKTWWFQFWKPPTGSYASPIPQGYEGGEYPWTKENKQSFWEKFKNSLPFIGEEPPAVEYPAAYTYDYRTTPEEGAEWKRWLKPKERPHHRIARYDWTPGWLPGLPLINQKVDTIYWCREQLAQLNMEIEEDQRHPERYPVMNAAFIQFNHQVAAHMACQAVTHHVPKHMAPRTVEISPDDVIWDNMALMWWNEWLRRAVVFLVVAAMVILWAFPVAWTASLANIDSLIEKFGFLSFLKTSETINNLIKAVAGVLPALVLSIILALVPVVLDVLAVFQGSKTGSRKSEIVQIYYFAFLFVQVFLVVSIASGTFQILAQIQKNIASTPQLLAENLPKAANYFFAYMILQALSTSSGTLLQIGTLLVWYFWARIVDNTARAKWMRNTKLPSVNWGSFFPVYTNFACIALIYSIVAPLISIFAIITFSLLWVAHRYNMLYVTRFKTDTGGVLYPRAINQTFTGLYVMELCMIGLFFLAQDENGDAACYIQAIIMIVALLLTILYQYVLNSSFGPLLRYLPITFEDEAVLRDEAFRRAQEHRLGLAPEDDEHTGLNRAETGASGDDIELEKLKHRKHTRTHSALAKFNPAKGIAQAGSWAVRGGKQIRQHTFGKADESLRTAAQYRKQKRLRDLEAQRAMGDALYGGYADAVEDLTAHERDTLVKKAFQHSALRARRPVVWIPRDDLGVSDDEIRRTNGFSQYISITNEGTALDSEVRVVYGKNPPDFSDVDLINL</sequence>
<evidence type="ECO:0000259" key="13">
    <source>
        <dbReference type="Pfam" id="PF14703"/>
    </source>
</evidence>
<evidence type="ECO:0000256" key="2">
    <source>
        <dbReference type="ARBA" id="ARBA00007779"/>
    </source>
</evidence>
<feature type="transmembrane region" description="Helical" evidence="9">
    <location>
        <begin position="226"/>
        <end position="245"/>
    </location>
</feature>
<reference evidence="14" key="1">
    <citation type="journal article" date="2023" name="Mol. Phylogenet. Evol.">
        <title>Genome-scale phylogeny and comparative genomics of the fungal order Sordariales.</title>
        <authorList>
            <person name="Hensen N."/>
            <person name="Bonometti L."/>
            <person name="Westerberg I."/>
            <person name="Brannstrom I.O."/>
            <person name="Guillou S."/>
            <person name="Cros-Aarteil S."/>
            <person name="Calhoun S."/>
            <person name="Haridas S."/>
            <person name="Kuo A."/>
            <person name="Mondo S."/>
            <person name="Pangilinan J."/>
            <person name="Riley R."/>
            <person name="LaButti K."/>
            <person name="Andreopoulos B."/>
            <person name="Lipzen A."/>
            <person name="Chen C."/>
            <person name="Yan M."/>
            <person name="Daum C."/>
            <person name="Ng V."/>
            <person name="Clum A."/>
            <person name="Steindorff A."/>
            <person name="Ohm R.A."/>
            <person name="Martin F."/>
            <person name="Silar P."/>
            <person name="Natvig D.O."/>
            <person name="Lalanne C."/>
            <person name="Gautier V."/>
            <person name="Ament-Velasquez S.L."/>
            <person name="Kruys A."/>
            <person name="Hutchinson M.I."/>
            <person name="Powell A.J."/>
            <person name="Barry K."/>
            <person name="Miller A.N."/>
            <person name="Grigoriev I.V."/>
            <person name="Debuchy R."/>
            <person name="Gladieux P."/>
            <person name="Hiltunen Thoren M."/>
            <person name="Johannesson H."/>
        </authorList>
    </citation>
    <scope>NUCLEOTIDE SEQUENCE</scope>
    <source>
        <strain evidence="14">PSN324</strain>
    </source>
</reference>
<dbReference type="InterPro" id="IPR003864">
    <property type="entry name" value="CSC1/OSCA1-like_7TM"/>
</dbReference>
<evidence type="ECO:0000256" key="9">
    <source>
        <dbReference type="SAM" id="Phobius"/>
    </source>
</evidence>
<dbReference type="EMBL" id="MU865171">
    <property type="protein sequence ID" value="KAK4456732.1"/>
    <property type="molecule type" value="Genomic_DNA"/>
</dbReference>
<evidence type="ECO:0000256" key="8">
    <source>
        <dbReference type="SAM" id="MobiDB-lite"/>
    </source>
</evidence>
<feature type="transmembrane region" description="Helical" evidence="9">
    <location>
        <begin position="159"/>
        <end position="180"/>
    </location>
</feature>
<feature type="domain" description="CSC1/OSCA1-like cytosolic" evidence="13">
    <location>
        <begin position="270"/>
        <end position="351"/>
    </location>
</feature>
<keyword evidence="5 9" id="KW-1133">Transmembrane helix</keyword>
<feature type="compositionally biased region" description="Basic and acidic residues" evidence="8">
    <location>
        <begin position="516"/>
        <end position="528"/>
    </location>
</feature>
<feature type="region of interest" description="Disordered" evidence="8">
    <location>
        <begin position="480"/>
        <end position="564"/>
    </location>
</feature>
<keyword evidence="4 9" id="KW-0812">Transmembrane</keyword>